<protein>
    <submittedName>
        <fullName evidence="1">Uncharacterized protein</fullName>
    </submittedName>
</protein>
<evidence type="ECO:0000313" key="1">
    <source>
        <dbReference type="EMBL" id="HEU97751.1"/>
    </source>
</evidence>
<sequence length="137" mass="16043">MTEVPIPKEVLAEILEKIKGYFKSYNKYISGSGYYLKPIHFSSRQVEGKKRKYVYLGRYWWKVLYLGRTKEGKVKLKWIYVGKTKPSGLPEPPDNPLEGVSIYIKEGEDDFYFIDLKGEKIELIEKIEKILGKKISE</sequence>
<dbReference type="Proteomes" id="UP000885664">
    <property type="component" value="Unassembled WGS sequence"/>
</dbReference>
<comment type="caution">
    <text evidence="1">The sequence shown here is derived from an EMBL/GenBank/DDBJ whole genome shotgun (WGS) entry which is preliminary data.</text>
</comment>
<proteinExistence type="predicted"/>
<gene>
    <name evidence="1" type="ORF">ENO36_02710</name>
</gene>
<dbReference type="AlphaFoldDB" id="A0A7C2YJN0"/>
<reference evidence="1" key="1">
    <citation type="journal article" date="2020" name="mSystems">
        <title>Genome- and Community-Level Interaction Insights into Carbon Utilization and Element Cycling Functions of Hydrothermarchaeota in Hydrothermal Sediment.</title>
        <authorList>
            <person name="Zhou Z."/>
            <person name="Liu Y."/>
            <person name="Xu W."/>
            <person name="Pan J."/>
            <person name="Luo Z.H."/>
            <person name="Li M."/>
        </authorList>
    </citation>
    <scope>NUCLEOTIDE SEQUENCE [LARGE SCALE GENOMIC DNA]</scope>
    <source>
        <strain evidence="1">SpSt-1259</strain>
    </source>
</reference>
<name>A0A7C2YJN0_9CREN</name>
<dbReference type="EMBL" id="DSFE01000059">
    <property type="protein sequence ID" value="HEU97751.1"/>
    <property type="molecule type" value="Genomic_DNA"/>
</dbReference>
<accession>A0A7C2YJN0</accession>
<organism evidence="1">
    <name type="scientific">Fervidicoccus fontis</name>
    <dbReference type="NCBI Taxonomy" id="683846"/>
    <lineage>
        <taxon>Archaea</taxon>
        <taxon>Thermoproteota</taxon>
        <taxon>Thermoprotei</taxon>
        <taxon>Fervidicoccales</taxon>
        <taxon>Fervidicoccaceae</taxon>
        <taxon>Fervidicoccus</taxon>
    </lineage>
</organism>